<organism evidence="2 3">
    <name type="scientific">Veronia nyctiphanis</name>
    <dbReference type="NCBI Taxonomy" id="1278244"/>
    <lineage>
        <taxon>Bacteria</taxon>
        <taxon>Pseudomonadati</taxon>
        <taxon>Pseudomonadota</taxon>
        <taxon>Gammaproteobacteria</taxon>
        <taxon>Vibrionales</taxon>
        <taxon>Vibrionaceae</taxon>
        <taxon>Veronia</taxon>
    </lineage>
</organism>
<protein>
    <submittedName>
        <fullName evidence="2">Uncharacterized protein</fullName>
    </submittedName>
</protein>
<feature type="transmembrane region" description="Helical" evidence="1">
    <location>
        <begin position="65"/>
        <end position="87"/>
    </location>
</feature>
<accession>A0A4Q0YLN6</accession>
<gene>
    <name evidence="2" type="ORF">CS022_20290</name>
</gene>
<dbReference type="AlphaFoldDB" id="A0A4Q0YLN6"/>
<dbReference type="RefSeq" id="WP_129123757.1">
    <property type="nucleotide sequence ID" value="NZ_PEIB01000034.1"/>
</dbReference>
<proteinExistence type="predicted"/>
<evidence type="ECO:0000256" key="1">
    <source>
        <dbReference type="SAM" id="Phobius"/>
    </source>
</evidence>
<reference evidence="2 3" key="1">
    <citation type="submission" date="2017-10" db="EMBL/GenBank/DDBJ databases">
        <title>Nyctiphanis sp. nov., isolated from the stomach of the euphausiid Nyctiphanes simplex (Hansen, 1911) in the Gulf of California.</title>
        <authorList>
            <person name="Gomez-Gil B."/>
            <person name="Aguilar-Mendez M."/>
            <person name="Lopez-Cortes A."/>
            <person name="Gomez-Gutierrez J."/>
            <person name="Roque A."/>
            <person name="Lang E."/>
            <person name="Gonzalez-Castillo A."/>
        </authorList>
    </citation>
    <scope>NUCLEOTIDE SEQUENCE [LARGE SCALE GENOMIC DNA]</scope>
    <source>
        <strain evidence="2 3">CAIM 600</strain>
    </source>
</reference>
<evidence type="ECO:0000313" key="2">
    <source>
        <dbReference type="EMBL" id="RXJ71680.1"/>
    </source>
</evidence>
<evidence type="ECO:0000313" key="3">
    <source>
        <dbReference type="Proteomes" id="UP000290287"/>
    </source>
</evidence>
<keyword evidence="1" id="KW-0472">Membrane</keyword>
<dbReference type="EMBL" id="PEIB01000034">
    <property type="protein sequence ID" value="RXJ71680.1"/>
    <property type="molecule type" value="Genomic_DNA"/>
</dbReference>
<comment type="caution">
    <text evidence="2">The sequence shown here is derived from an EMBL/GenBank/DDBJ whole genome shotgun (WGS) entry which is preliminary data.</text>
</comment>
<name>A0A4Q0YLN6_9GAMM</name>
<keyword evidence="1" id="KW-1133">Transmembrane helix</keyword>
<dbReference type="Proteomes" id="UP000290287">
    <property type="component" value="Unassembled WGS sequence"/>
</dbReference>
<feature type="transmembrane region" description="Helical" evidence="1">
    <location>
        <begin position="7"/>
        <end position="25"/>
    </location>
</feature>
<keyword evidence="3" id="KW-1185">Reference proteome</keyword>
<sequence length="93" mass="10394">MDTFFDLRLEIFLILTMFSSILVDFKRVRTYFLKLASSGSCLPIMSPIYLGLIFGDIGNEKMLSLLITLLGLGMFLVNYLAAMSLLAENGDKS</sequence>
<feature type="transmembrane region" description="Helical" evidence="1">
    <location>
        <begin position="31"/>
        <end position="53"/>
    </location>
</feature>
<keyword evidence="1" id="KW-0812">Transmembrane</keyword>